<dbReference type="OrthoDB" id="2544694at2759"/>
<keyword evidence="4 5" id="KW-0472">Membrane</keyword>
<dbReference type="AlphaFoldDB" id="A0A8X6YXX0"/>
<feature type="domain" description="Major facilitator superfamily (MFS) profile" evidence="6">
    <location>
        <begin position="78"/>
        <end position="510"/>
    </location>
</feature>
<dbReference type="InterPro" id="IPR020846">
    <property type="entry name" value="MFS_dom"/>
</dbReference>
<gene>
    <name evidence="7" type="primary">CarT</name>
    <name evidence="7" type="ORF">TNIN_155431</name>
</gene>
<feature type="transmembrane region" description="Helical" evidence="5">
    <location>
        <begin position="454"/>
        <end position="478"/>
    </location>
</feature>
<evidence type="ECO:0000256" key="5">
    <source>
        <dbReference type="SAM" id="Phobius"/>
    </source>
</evidence>
<dbReference type="SUPFAM" id="SSF103473">
    <property type="entry name" value="MFS general substrate transporter"/>
    <property type="match status" value="1"/>
</dbReference>
<keyword evidence="8" id="KW-1185">Reference proteome</keyword>
<reference evidence="7" key="1">
    <citation type="submission" date="2020-08" db="EMBL/GenBank/DDBJ databases">
        <title>Multicomponent nature underlies the extraordinary mechanical properties of spider dragline silk.</title>
        <authorList>
            <person name="Kono N."/>
            <person name="Nakamura H."/>
            <person name="Mori M."/>
            <person name="Yoshida Y."/>
            <person name="Ohtoshi R."/>
            <person name="Malay A.D."/>
            <person name="Moran D.A.P."/>
            <person name="Tomita M."/>
            <person name="Numata K."/>
            <person name="Arakawa K."/>
        </authorList>
    </citation>
    <scope>NUCLEOTIDE SEQUENCE</scope>
</reference>
<feature type="transmembrane region" description="Helical" evidence="5">
    <location>
        <begin position="132"/>
        <end position="151"/>
    </location>
</feature>
<dbReference type="GO" id="GO:0022857">
    <property type="term" value="F:transmembrane transporter activity"/>
    <property type="evidence" value="ECO:0007669"/>
    <property type="project" value="InterPro"/>
</dbReference>
<evidence type="ECO:0000256" key="1">
    <source>
        <dbReference type="ARBA" id="ARBA00004141"/>
    </source>
</evidence>
<evidence type="ECO:0000313" key="7">
    <source>
        <dbReference type="EMBL" id="GFY79485.1"/>
    </source>
</evidence>
<feature type="transmembrane region" description="Helical" evidence="5">
    <location>
        <begin position="221"/>
        <end position="240"/>
    </location>
</feature>
<organism evidence="7 8">
    <name type="scientific">Trichonephila inaurata madagascariensis</name>
    <dbReference type="NCBI Taxonomy" id="2747483"/>
    <lineage>
        <taxon>Eukaryota</taxon>
        <taxon>Metazoa</taxon>
        <taxon>Ecdysozoa</taxon>
        <taxon>Arthropoda</taxon>
        <taxon>Chelicerata</taxon>
        <taxon>Arachnida</taxon>
        <taxon>Araneae</taxon>
        <taxon>Araneomorphae</taxon>
        <taxon>Entelegynae</taxon>
        <taxon>Araneoidea</taxon>
        <taxon>Nephilidae</taxon>
        <taxon>Trichonephila</taxon>
        <taxon>Trichonephila inaurata</taxon>
    </lineage>
</organism>
<dbReference type="Proteomes" id="UP000886998">
    <property type="component" value="Unassembled WGS sequence"/>
</dbReference>
<name>A0A8X6YXX0_9ARAC</name>
<accession>A0A8X6YXX0</accession>
<feature type="transmembrane region" description="Helical" evidence="5">
    <location>
        <begin position="163"/>
        <end position="180"/>
    </location>
</feature>
<comment type="subcellular location">
    <subcellularLocation>
        <location evidence="1">Membrane</location>
        <topology evidence="1">Multi-pass membrane protein</topology>
    </subcellularLocation>
</comment>
<proteinExistence type="predicted"/>
<comment type="caution">
    <text evidence="7">The sequence shown here is derived from an EMBL/GenBank/DDBJ whole genome shotgun (WGS) entry which is preliminary data.</text>
</comment>
<sequence length="591" mass="66480">MDFEDILKDVGGFGVYQKVLVAVFLIPTFIVIPWFSMNSIFLNNSPDHWCNVPEVVNSNLSFETQQYLIRPVEDRYCRMYDIDYSELLHSGNFSINQSWPTRECDQGWSFDRTNYDATSVTKWNMVCHDGHFSSLVLSLIFIGDVIGTPLYGFLSDKWGRKPTFLFMALVLSVSDIGSTLSPDFSLFLILRAVNGACMSTVYSVAYIILLELVNPSMRARMNGIATTSWTLGLCLLPAVAYLTRHWVRLSVVTSVTAASLLLYWKILPESPSWLISQERYEEAAQIMAKISKTNGKKAHEGTFLLDKIKRFGEIEKKQKAGELKASPLDFFKYPTLRKRFLLVTICWVGNSIPYFGLQMNVKNLAGNEFFNFFLVSLIEVPAHFSTWLFMERIGRRWCSVCAFTLSTVACTLPVVFPPEYASIGVIASLLAKAGTSSAFMTLYQQGPELFPTSLRGVGLGMACTIGTGSTLIVPYIVYLSKYAFFIPFLTFAVISFMSAICAMFLPETLNKKLPQTVEDAENFQRNEVFCSCSGESIEDESPKMNTWSPRTLSAIDLSKLNDLSDPASLKKIPEETKRTSNTTFIEVNMSQ</sequence>
<feature type="transmembrane region" description="Helical" evidence="5">
    <location>
        <begin position="484"/>
        <end position="505"/>
    </location>
</feature>
<feature type="transmembrane region" description="Helical" evidence="5">
    <location>
        <begin position="186"/>
        <end position="209"/>
    </location>
</feature>
<keyword evidence="3 5" id="KW-1133">Transmembrane helix</keyword>
<dbReference type="CDD" id="cd17317">
    <property type="entry name" value="MFS_SLC22"/>
    <property type="match status" value="1"/>
</dbReference>
<protein>
    <submittedName>
        <fullName evidence="7">Carcinine transporter</fullName>
    </submittedName>
</protein>
<feature type="transmembrane region" description="Helical" evidence="5">
    <location>
        <begin position="15"/>
        <end position="35"/>
    </location>
</feature>
<evidence type="ECO:0000313" key="8">
    <source>
        <dbReference type="Proteomes" id="UP000886998"/>
    </source>
</evidence>
<dbReference type="Pfam" id="PF00083">
    <property type="entry name" value="Sugar_tr"/>
    <property type="match status" value="1"/>
</dbReference>
<dbReference type="Gene3D" id="1.20.1250.20">
    <property type="entry name" value="MFS general substrate transporter like domains"/>
    <property type="match status" value="1"/>
</dbReference>
<feature type="transmembrane region" description="Helical" evidence="5">
    <location>
        <begin position="340"/>
        <end position="357"/>
    </location>
</feature>
<evidence type="ECO:0000256" key="2">
    <source>
        <dbReference type="ARBA" id="ARBA00022692"/>
    </source>
</evidence>
<evidence type="ECO:0000259" key="6">
    <source>
        <dbReference type="PROSITE" id="PS50850"/>
    </source>
</evidence>
<feature type="transmembrane region" description="Helical" evidence="5">
    <location>
        <begin position="369"/>
        <end position="390"/>
    </location>
</feature>
<feature type="transmembrane region" description="Helical" evidence="5">
    <location>
        <begin position="422"/>
        <end position="442"/>
    </location>
</feature>
<keyword evidence="2 5" id="KW-0812">Transmembrane</keyword>
<dbReference type="InterPro" id="IPR036259">
    <property type="entry name" value="MFS_trans_sf"/>
</dbReference>
<evidence type="ECO:0000256" key="4">
    <source>
        <dbReference type="ARBA" id="ARBA00023136"/>
    </source>
</evidence>
<evidence type="ECO:0000256" key="3">
    <source>
        <dbReference type="ARBA" id="ARBA00022989"/>
    </source>
</evidence>
<dbReference type="PROSITE" id="PS50850">
    <property type="entry name" value="MFS"/>
    <property type="match status" value="1"/>
</dbReference>
<dbReference type="InterPro" id="IPR005828">
    <property type="entry name" value="MFS_sugar_transport-like"/>
</dbReference>
<dbReference type="GO" id="GO:0016020">
    <property type="term" value="C:membrane"/>
    <property type="evidence" value="ECO:0007669"/>
    <property type="project" value="UniProtKB-SubCell"/>
</dbReference>
<feature type="transmembrane region" description="Helical" evidence="5">
    <location>
        <begin position="397"/>
        <end position="416"/>
    </location>
</feature>
<dbReference type="PANTHER" id="PTHR24064">
    <property type="entry name" value="SOLUTE CARRIER FAMILY 22 MEMBER"/>
    <property type="match status" value="1"/>
</dbReference>
<dbReference type="EMBL" id="BMAV01023599">
    <property type="protein sequence ID" value="GFY79485.1"/>
    <property type="molecule type" value="Genomic_DNA"/>
</dbReference>